<sequence>MAKNQTNGRLWIWPRSPVWSDLLSTRAWLCHVHDADRVPAADPNRIATLDDTHVDHELIDQAQDLADELTGPLTHYQATLQRHDIPLPYNPKN</sequence>
<keyword evidence="2" id="KW-1185">Reference proteome</keyword>
<accession>A0ABY7AWC6</accession>
<protein>
    <submittedName>
        <fullName evidence="1">Uncharacterized protein</fullName>
    </submittedName>
</protein>
<dbReference type="Proteomes" id="UP001163203">
    <property type="component" value="Chromosome"/>
</dbReference>
<dbReference type="Pfam" id="PF22281">
    <property type="entry name" value="DUF6959"/>
    <property type="match status" value="1"/>
</dbReference>
<dbReference type="EMBL" id="CP113836">
    <property type="protein sequence ID" value="WAL63798.1"/>
    <property type="molecule type" value="Genomic_DNA"/>
</dbReference>
<gene>
    <name evidence="1" type="ORF">ORV05_22700</name>
</gene>
<evidence type="ECO:0000313" key="1">
    <source>
        <dbReference type="EMBL" id="WAL63798.1"/>
    </source>
</evidence>
<proteinExistence type="predicted"/>
<reference evidence="1" key="1">
    <citation type="submission" date="2022-11" db="EMBL/GenBank/DDBJ databases">
        <authorList>
            <person name="Mo P."/>
        </authorList>
    </citation>
    <scope>NUCLEOTIDE SEQUENCE</scope>
    <source>
        <strain evidence="1">HUAS 11-8</strain>
    </source>
</reference>
<dbReference type="InterPro" id="IPR053801">
    <property type="entry name" value="DUF6959"/>
</dbReference>
<name>A0ABY7AWC6_9PSEU</name>
<dbReference type="RefSeq" id="WP_268754041.1">
    <property type="nucleotide sequence ID" value="NZ_CP113836.1"/>
</dbReference>
<organism evidence="1 2">
    <name type="scientific">Amycolatopsis cynarae</name>
    <dbReference type="NCBI Taxonomy" id="2995223"/>
    <lineage>
        <taxon>Bacteria</taxon>
        <taxon>Bacillati</taxon>
        <taxon>Actinomycetota</taxon>
        <taxon>Actinomycetes</taxon>
        <taxon>Pseudonocardiales</taxon>
        <taxon>Pseudonocardiaceae</taxon>
        <taxon>Amycolatopsis</taxon>
    </lineage>
</organism>
<evidence type="ECO:0000313" key="2">
    <source>
        <dbReference type="Proteomes" id="UP001163203"/>
    </source>
</evidence>